<dbReference type="EMBL" id="GBRH01199612">
    <property type="protein sequence ID" value="JAD98283.1"/>
    <property type="molecule type" value="Transcribed_RNA"/>
</dbReference>
<evidence type="ECO:0000313" key="1">
    <source>
        <dbReference type="EMBL" id="JAD98283.1"/>
    </source>
</evidence>
<proteinExistence type="predicted"/>
<organism evidence="1">
    <name type="scientific">Arundo donax</name>
    <name type="common">Giant reed</name>
    <name type="synonym">Donax arundinaceus</name>
    <dbReference type="NCBI Taxonomy" id="35708"/>
    <lineage>
        <taxon>Eukaryota</taxon>
        <taxon>Viridiplantae</taxon>
        <taxon>Streptophyta</taxon>
        <taxon>Embryophyta</taxon>
        <taxon>Tracheophyta</taxon>
        <taxon>Spermatophyta</taxon>
        <taxon>Magnoliopsida</taxon>
        <taxon>Liliopsida</taxon>
        <taxon>Poales</taxon>
        <taxon>Poaceae</taxon>
        <taxon>PACMAD clade</taxon>
        <taxon>Arundinoideae</taxon>
        <taxon>Arundineae</taxon>
        <taxon>Arundo</taxon>
    </lineage>
</organism>
<sequence>MDVDSRRFYPM</sequence>
<name>A0A0A9EGY6_ARUDO</name>
<accession>A0A0A9EGY6</accession>
<reference evidence="1" key="1">
    <citation type="submission" date="2014-09" db="EMBL/GenBank/DDBJ databases">
        <authorList>
            <person name="Magalhaes I.L.F."/>
            <person name="Oliveira U."/>
            <person name="Santos F.R."/>
            <person name="Vidigal T.H.D.A."/>
            <person name="Brescovit A.D."/>
            <person name="Santos A.J."/>
        </authorList>
    </citation>
    <scope>NUCLEOTIDE SEQUENCE</scope>
    <source>
        <tissue evidence="1">Shoot tissue taken approximately 20 cm above the soil surface</tissue>
    </source>
</reference>
<protein>
    <submittedName>
        <fullName evidence="1">Uncharacterized protein</fullName>
    </submittedName>
</protein>
<reference evidence="1" key="2">
    <citation type="journal article" date="2015" name="Data Brief">
        <title>Shoot transcriptome of the giant reed, Arundo donax.</title>
        <authorList>
            <person name="Barrero R.A."/>
            <person name="Guerrero F.D."/>
            <person name="Moolhuijzen P."/>
            <person name="Goolsby J.A."/>
            <person name="Tidwell J."/>
            <person name="Bellgard S.E."/>
            <person name="Bellgard M.I."/>
        </authorList>
    </citation>
    <scope>NUCLEOTIDE SEQUENCE</scope>
    <source>
        <tissue evidence="1">Shoot tissue taken approximately 20 cm above the soil surface</tissue>
    </source>
</reference>